<protein>
    <submittedName>
        <fullName evidence="2">IS3 family transposase</fullName>
    </submittedName>
</protein>
<evidence type="ECO:0000313" key="2">
    <source>
        <dbReference type="EMBL" id="WHX49069.1"/>
    </source>
</evidence>
<evidence type="ECO:0000313" key="3">
    <source>
        <dbReference type="Proteomes" id="UP001177943"/>
    </source>
</evidence>
<dbReference type="SUPFAM" id="SSF53098">
    <property type="entry name" value="Ribonuclease H-like"/>
    <property type="match status" value="1"/>
</dbReference>
<dbReference type="AlphaFoldDB" id="A0AA95I7T8"/>
<dbReference type="Pfam" id="PF13333">
    <property type="entry name" value="rve_2"/>
    <property type="match status" value="1"/>
</dbReference>
<dbReference type="EMBL" id="CP126084">
    <property type="protein sequence ID" value="WHX49069.1"/>
    <property type="molecule type" value="Genomic_DNA"/>
</dbReference>
<reference evidence="2" key="1">
    <citation type="submission" date="2023-05" db="EMBL/GenBank/DDBJ databases">
        <title>Comparative genomics of Bacillaceae isolates and their secondary metabolite potential.</title>
        <authorList>
            <person name="Song L."/>
            <person name="Nielsen L.J."/>
            <person name="Mohite O."/>
            <person name="Xu X."/>
            <person name="Weber T."/>
            <person name="Kovacs A.T."/>
        </authorList>
    </citation>
    <scope>NUCLEOTIDE SEQUENCE</scope>
    <source>
        <strain evidence="2">B2_4</strain>
    </source>
</reference>
<name>A0AA95I7T8_9BACL</name>
<organism evidence="2 3">
    <name type="scientific">Paenibacillus woosongensis</name>
    <dbReference type="NCBI Taxonomy" id="307580"/>
    <lineage>
        <taxon>Bacteria</taxon>
        <taxon>Bacillati</taxon>
        <taxon>Bacillota</taxon>
        <taxon>Bacilli</taxon>
        <taxon>Bacillales</taxon>
        <taxon>Paenibacillaceae</taxon>
        <taxon>Paenibacillus</taxon>
    </lineage>
</organism>
<sequence>MPPKKGQTFAKYSEETKKEVVRLRTEENWSLHLEKPKSFGEAQELIAQYIDYYNHERFQKKLGDRSPVEYRETIAA</sequence>
<proteinExistence type="predicted"/>
<dbReference type="KEGG" id="pwn:QNH46_24025"/>
<gene>
    <name evidence="2" type="ORF">QNH46_24025</name>
</gene>
<dbReference type="InterPro" id="IPR001584">
    <property type="entry name" value="Integrase_cat-core"/>
</dbReference>
<feature type="domain" description="Integrase catalytic" evidence="1">
    <location>
        <begin position="37"/>
        <end position="72"/>
    </location>
</feature>
<dbReference type="InterPro" id="IPR012337">
    <property type="entry name" value="RNaseH-like_sf"/>
</dbReference>
<dbReference type="GO" id="GO:0015074">
    <property type="term" value="P:DNA integration"/>
    <property type="evidence" value="ECO:0007669"/>
    <property type="project" value="InterPro"/>
</dbReference>
<dbReference type="Proteomes" id="UP001177943">
    <property type="component" value="Chromosome"/>
</dbReference>
<accession>A0AA95I7T8</accession>
<dbReference type="RefSeq" id="WP_283926362.1">
    <property type="nucleotide sequence ID" value="NZ_CP126084.1"/>
</dbReference>
<evidence type="ECO:0000259" key="1">
    <source>
        <dbReference type="Pfam" id="PF13333"/>
    </source>
</evidence>